<evidence type="ECO:0000256" key="2">
    <source>
        <dbReference type="ARBA" id="ARBA00022801"/>
    </source>
</evidence>
<dbReference type="InterPro" id="IPR036264">
    <property type="entry name" value="Bact_exopeptidase_dim_dom"/>
</dbReference>
<name>A0A1F5VU83_9BACT</name>
<dbReference type="InterPro" id="IPR002933">
    <property type="entry name" value="Peptidase_M20"/>
</dbReference>
<organism evidence="4 5">
    <name type="scientific">Candidatus Fischerbacteria bacterium RBG_13_37_8</name>
    <dbReference type="NCBI Taxonomy" id="1817863"/>
    <lineage>
        <taxon>Bacteria</taxon>
        <taxon>Candidatus Fischeribacteriota</taxon>
    </lineage>
</organism>
<dbReference type="Gene3D" id="3.30.70.360">
    <property type="match status" value="1"/>
</dbReference>
<evidence type="ECO:0000256" key="1">
    <source>
        <dbReference type="ARBA" id="ARBA00022723"/>
    </source>
</evidence>
<keyword evidence="2" id="KW-0378">Hydrolase</keyword>
<accession>A0A1F5VU83</accession>
<dbReference type="GO" id="GO:0008777">
    <property type="term" value="F:acetylornithine deacetylase activity"/>
    <property type="evidence" value="ECO:0007669"/>
    <property type="project" value="TreeGrafter"/>
</dbReference>
<dbReference type="AlphaFoldDB" id="A0A1F5VU83"/>
<protein>
    <submittedName>
        <fullName evidence="4">Peptidase M20</fullName>
    </submittedName>
</protein>
<evidence type="ECO:0000259" key="3">
    <source>
        <dbReference type="Pfam" id="PF07687"/>
    </source>
</evidence>
<keyword evidence="1" id="KW-0479">Metal-binding</keyword>
<evidence type="ECO:0000313" key="4">
    <source>
        <dbReference type="EMBL" id="OGF66893.1"/>
    </source>
</evidence>
<dbReference type="Pfam" id="PF01546">
    <property type="entry name" value="Peptidase_M20"/>
    <property type="match status" value="1"/>
</dbReference>
<dbReference type="EMBL" id="MFGW01000078">
    <property type="protein sequence ID" value="OGF66893.1"/>
    <property type="molecule type" value="Genomic_DNA"/>
</dbReference>
<proteinExistence type="predicted"/>
<dbReference type="STRING" id="1817863.A2Y62_01500"/>
<comment type="caution">
    <text evidence="4">The sequence shown here is derived from an EMBL/GenBank/DDBJ whole genome shotgun (WGS) entry which is preliminary data.</text>
</comment>
<dbReference type="GO" id="GO:0046872">
    <property type="term" value="F:metal ion binding"/>
    <property type="evidence" value="ECO:0007669"/>
    <property type="project" value="UniProtKB-KW"/>
</dbReference>
<dbReference type="SUPFAM" id="SSF53187">
    <property type="entry name" value="Zn-dependent exopeptidases"/>
    <property type="match status" value="1"/>
</dbReference>
<dbReference type="SUPFAM" id="SSF55031">
    <property type="entry name" value="Bacterial exopeptidase dimerisation domain"/>
    <property type="match status" value="1"/>
</dbReference>
<gene>
    <name evidence="4" type="ORF">A2Y62_01500</name>
</gene>
<dbReference type="PANTHER" id="PTHR43808">
    <property type="entry name" value="ACETYLORNITHINE DEACETYLASE"/>
    <property type="match status" value="1"/>
</dbReference>
<dbReference type="Pfam" id="PF07687">
    <property type="entry name" value="M20_dimer"/>
    <property type="match status" value="1"/>
</dbReference>
<dbReference type="Gene3D" id="3.40.630.10">
    <property type="entry name" value="Zn peptidases"/>
    <property type="match status" value="1"/>
</dbReference>
<evidence type="ECO:0000313" key="5">
    <source>
        <dbReference type="Proteomes" id="UP000178943"/>
    </source>
</evidence>
<sequence>MSKEKNQIDLKRLKRLLRHMIDIYSPSGKEEDLLDYLYAYLQRQGLPALRQRVDDNRYNLIVMPVTAEPQILLMGHLDTVAAYEYTHSGFQIKGDVISGLGAADMKGGCAAMIEAYVAAWQNTSGKLSAALALVVGEEENADGAAKFVEQYNIPWVIIGEPTDLQPCLGSYGYLEVQFLSEGRRMHASMANRGESAVHALLLLLTNIISYLEVKRTDVVVNIRDLESMRVGFAAPERCEAWLDIHVPPGIPLESIVAELDELSCIATSSQNALKTTMRFSSIFSGYSLAETGPLIKTLKKIYKQHSLAWNPAPFPSHSDANFLWKSGFRPIILGPGSLEQAHTPDESISLSQIISATELYFDLCLYS</sequence>
<dbReference type="InterPro" id="IPR050072">
    <property type="entry name" value="Peptidase_M20A"/>
</dbReference>
<feature type="domain" description="Peptidase M20 dimerisation" evidence="3">
    <location>
        <begin position="169"/>
        <end position="261"/>
    </location>
</feature>
<dbReference type="Proteomes" id="UP000178943">
    <property type="component" value="Unassembled WGS sequence"/>
</dbReference>
<dbReference type="PANTHER" id="PTHR43808:SF31">
    <property type="entry name" value="N-ACETYL-L-CITRULLINE DEACETYLASE"/>
    <property type="match status" value="1"/>
</dbReference>
<dbReference type="InterPro" id="IPR011650">
    <property type="entry name" value="Peptidase_M20_dimer"/>
</dbReference>
<reference evidence="4 5" key="1">
    <citation type="journal article" date="2016" name="Nat. Commun.">
        <title>Thousands of microbial genomes shed light on interconnected biogeochemical processes in an aquifer system.</title>
        <authorList>
            <person name="Anantharaman K."/>
            <person name="Brown C.T."/>
            <person name="Hug L.A."/>
            <person name="Sharon I."/>
            <person name="Castelle C.J."/>
            <person name="Probst A.J."/>
            <person name="Thomas B.C."/>
            <person name="Singh A."/>
            <person name="Wilkins M.J."/>
            <person name="Karaoz U."/>
            <person name="Brodie E.L."/>
            <person name="Williams K.H."/>
            <person name="Hubbard S.S."/>
            <person name="Banfield J.F."/>
        </authorList>
    </citation>
    <scope>NUCLEOTIDE SEQUENCE [LARGE SCALE GENOMIC DNA]</scope>
</reference>
<dbReference type="GO" id="GO:0006526">
    <property type="term" value="P:L-arginine biosynthetic process"/>
    <property type="evidence" value="ECO:0007669"/>
    <property type="project" value="TreeGrafter"/>
</dbReference>